<dbReference type="InterPro" id="IPR027417">
    <property type="entry name" value="P-loop_NTPase"/>
</dbReference>
<comment type="caution">
    <text evidence="2">The sequence shown here is derived from an EMBL/GenBank/DDBJ whole genome shotgun (WGS) entry which is preliminary data.</text>
</comment>
<feature type="domain" description="Sulphotransferase Stf0" evidence="1">
    <location>
        <begin position="6"/>
        <end position="248"/>
    </location>
</feature>
<dbReference type="EMBL" id="JAPEVI010000003">
    <property type="protein sequence ID" value="MCX2724359.1"/>
    <property type="molecule type" value="Genomic_DNA"/>
</dbReference>
<reference evidence="2 3" key="1">
    <citation type="journal article" date="2016" name="Int. J. Syst. Evol. Microbiol.">
        <title>Labrenzia salina sp. nov., isolated from the rhizosphere of the halophyte Arthrocnemum macrostachyum.</title>
        <authorList>
            <person name="Camacho M."/>
            <person name="Redondo-Gomez S."/>
            <person name="Rodriguez-Llorente I."/>
            <person name="Rohde M."/>
            <person name="Sproer C."/>
            <person name="Schumann P."/>
            <person name="Klenk H.P."/>
            <person name="Montero-Calasanz M.D.C."/>
        </authorList>
    </citation>
    <scope>NUCLEOTIDE SEQUENCE [LARGE SCALE GENOMIC DNA]</scope>
    <source>
        <strain evidence="2 3">DSM 29163</strain>
    </source>
</reference>
<dbReference type="InterPro" id="IPR015124">
    <property type="entry name" value="Stf0"/>
</dbReference>
<accession>A0ABT3R517</accession>
<dbReference type="Pfam" id="PF09037">
    <property type="entry name" value="Sulphotransf"/>
    <property type="match status" value="1"/>
</dbReference>
<keyword evidence="3" id="KW-1185">Reference proteome</keyword>
<protein>
    <submittedName>
        <fullName evidence="2">Stf0 family sulfotransferase</fullName>
    </submittedName>
</protein>
<organism evidence="2 3">
    <name type="scientific">Roseibium salinum</name>
    <dbReference type="NCBI Taxonomy" id="1604349"/>
    <lineage>
        <taxon>Bacteria</taxon>
        <taxon>Pseudomonadati</taxon>
        <taxon>Pseudomonadota</taxon>
        <taxon>Alphaproteobacteria</taxon>
        <taxon>Hyphomicrobiales</taxon>
        <taxon>Stappiaceae</taxon>
        <taxon>Roseibium</taxon>
    </lineage>
</organism>
<sequence length="253" mass="28203">MPAFDSYVICTSPRSGSTLLCKLLAATGIAGKPGSHFHEPSLQSWLDHFDLSFEPSRREPEILADVFRAAIAKGSGSTGIFGLRLQRHSFEFFIRKLAVLHPHQTSDRQRFETAFGRTLFIHLTRQDKVGQAVSCVKAEQTGLWHLAPDGTELERLAPPQEPVYDREELRVCYDRFTAFDQEWRSWFETQAIEPLRITYEALASDSSGALREILARLGVNPAAADGVSPGVAKLADETNRDWAARFRSGEGIA</sequence>
<proteinExistence type="predicted"/>
<dbReference type="InterPro" id="IPR024628">
    <property type="entry name" value="Sulfotransferase_Stf0_dom"/>
</dbReference>
<dbReference type="RefSeq" id="WP_265964290.1">
    <property type="nucleotide sequence ID" value="NZ_JAPEVI010000003.1"/>
</dbReference>
<evidence type="ECO:0000313" key="2">
    <source>
        <dbReference type="EMBL" id="MCX2724359.1"/>
    </source>
</evidence>
<evidence type="ECO:0000313" key="3">
    <source>
        <dbReference type="Proteomes" id="UP001300261"/>
    </source>
</evidence>
<dbReference type="SUPFAM" id="SSF52540">
    <property type="entry name" value="P-loop containing nucleoside triphosphate hydrolases"/>
    <property type="match status" value="1"/>
</dbReference>
<gene>
    <name evidence="2" type="ORF">ON753_18615</name>
</gene>
<dbReference type="PIRSF" id="PIRSF021497">
    <property type="entry name" value="Sulphotransferase_Stf0"/>
    <property type="match status" value="1"/>
</dbReference>
<evidence type="ECO:0000259" key="1">
    <source>
        <dbReference type="Pfam" id="PF09037"/>
    </source>
</evidence>
<dbReference type="Proteomes" id="UP001300261">
    <property type="component" value="Unassembled WGS sequence"/>
</dbReference>
<dbReference type="Gene3D" id="3.40.50.300">
    <property type="entry name" value="P-loop containing nucleotide triphosphate hydrolases"/>
    <property type="match status" value="1"/>
</dbReference>
<name>A0ABT3R517_9HYPH</name>